<dbReference type="GO" id="GO:0005509">
    <property type="term" value="F:calcium ion binding"/>
    <property type="evidence" value="ECO:0007669"/>
    <property type="project" value="InterPro"/>
</dbReference>
<dbReference type="EMBL" id="CATOUU010001019">
    <property type="protein sequence ID" value="CAI9967292.1"/>
    <property type="molecule type" value="Genomic_DNA"/>
</dbReference>
<dbReference type="EMBL" id="CATOUU010000482">
    <property type="protein sequence ID" value="CAI9931337.1"/>
    <property type="molecule type" value="Genomic_DNA"/>
</dbReference>
<name>A0AA86R728_9EUKA</name>
<accession>A0AA86R728</accession>
<keyword evidence="7" id="KW-1185">Reference proteome</keyword>
<dbReference type="Proteomes" id="UP001642409">
    <property type="component" value="Unassembled WGS sequence"/>
</dbReference>
<gene>
    <name evidence="3" type="ORF">HINF_LOCUS18982</name>
    <name evidence="4" type="ORF">HINF_LOCUS54937</name>
    <name evidence="5" type="ORF">HINF_LOCUS72134</name>
    <name evidence="6" type="ORF">HINF_LOCUS72963</name>
</gene>
<evidence type="ECO:0000313" key="5">
    <source>
        <dbReference type="EMBL" id="CAL6103416.1"/>
    </source>
</evidence>
<dbReference type="SMART" id="SM00054">
    <property type="entry name" value="EFh"/>
    <property type="match status" value="2"/>
</dbReference>
<evidence type="ECO:0000259" key="2">
    <source>
        <dbReference type="PROSITE" id="PS50222"/>
    </source>
</evidence>
<dbReference type="PROSITE" id="PS50222">
    <property type="entry name" value="EF_HAND_2"/>
    <property type="match status" value="2"/>
</dbReference>
<dbReference type="EMBL" id="CAXDID020000588">
    <property type="protein sequence ID" value="CAL6104813.1"/>
    <property type="molecule type" value="Genomic_DNA"/>
</dbReference>
<dbReference type="Gene3D" id="1.10.238.10">
    <property type="entry name" value="EF-hand"/>
    <property type="match status" value="2"/>
</dbReference>
<keyword evidence="1" id="KW-0106">Calcium</keyword>
<evidence type="ECO:0000256" key="1">
    <source>
        <dbReference type="ARBA" id="ARBA00022837"/>
    </source>
</evidence>
<dbReference type="SUPFAM" id="SSF47473">
    <property type="entry name" value="EF-hand"/>
    <property type="match status" value="1"/>
</dbReference>
<proteinExistence type="predicted"/>
<protein>
    <submittedName>
        <fullName evidence="4">Far upstream element-binding protein</fullName>
    </submittedName>
    <submittedName>
        <fullName evidence="5">Far_upstream element-binding protein</fullName>
    </submittedName>
</protein>
<sequence>MGAQSSKYSKEIKAQMTQAFKDIDTNNDGKIQFSEFLNRLMYGVNVNQELVKLCFFLLDTNKDDALQQSEFERIFQVMMNASEESSINTILCDLIDFNGDGFLDQNEIKAMYEFYKKPVPQSANDLGIKITKKKFEEYIKAHFDFDK</sequence>
<reference evidence="5 7" key="2">
    <citation type="submission" date="2024-07" db="EMBL/GenBank/DDBJ databases">
        <authorList>
            <person name="Akdeniz Z."/>
        </authorList>
    </citation>
    <scope>NUCLEOTIDE SEQUENCE [LARGE SCALE GENOMIC DNA]</scope>
</reference>
<feature type="domain" description="EF-hand" evidence="2">
    <location>
        <begin position="11"/>
        <end position="46"/>
    </location>
</feature>
<evidence type="ECO:0000313" key="3">
    <source>
        <dbReference type="EMBL" id="CAI9931337.1"/>
    </source>
</evidence>
<dbReference type="InterPro" id="IPR002048">
    <property type="entry name" value="EF_hand_dom"/>
</dbReference>
<dbReference type="InterPro" id="IPR018247">
    <property type="entry name" value="EF_Hand_1_Ca_BS"/>
</dbReference>
<evidence type="ECO:0000313" key="6">
    <source>
        <dbReference type="EMBL" id="CAL6104813.1"/>
    </source>
</evidence>
<feature type="domain" description="EF-hand" evidence="2">
    <location>
        <begin position="82"/>
        <end position="118"/>
    </location>
</feature>
<evidence type="ECO:0000313" key="7">
    <source>
        <dbReference type="Proteomes" id="UP001642409"/>
    </source>
</evidence>
<dbReference type="EMBL" id="CAXDID020000566">
    <property type="protein sequence ID" value="CAL6103416.1"/>
    <property type="molecule type" value="Genomic_DNA"/>
</dbReference>
<reference evidence="4" key="1">
    <citation type="submission" date="2023-06" db="EMBL/GenBank/DDBJ databases">
        <authorList>
            <person name="Kurt Z."/>
        </authorList>
    </citation>
    <scope>NUCLEOTIDE SEQUENCE</scope>
</reference>
<comment type="caution">
    <text evidence="4">The sequence shown here is derived from an EMBL/GenBank/DDBJ whole genome shotgun (WGS) entry which is preliminary data.</text>
</comment>
<dbReference type="Pfam" id="PF13499">
    <property type="entry name" value="EF-hand_7"/>
    <property type="match status" value="1"/>
</dbReference>
<dbReference type="InterPro" id="IPR011992">
    <property type="entry name" value="EF-hand-dom_pair"/>
</dbReference>
<dbReference type="PROSITE" id="PS00018">
    <property type="entry name" value="EF_HAND_1"/>
    <property type="match status" value="3"/>
</dbReference>
<organism evidence="4">
    <name type="scientific">Hexamita inflata</name>
    <dbReference type="NCBI Taxonomy" id="28002"/>
    <lineage>
        <taxon>Eukaryota</taxon>
        <taxon>Metamonada</taxon>
        <taxon>Diplomonadida</taxon>
        <taxon>Hexamitidae</taxon>
        <taxon>Hexamitinae</taxon>
        <taxon>Hexamita</taxon>
    </lineage>
</organism>
<evidence type="ECO:0000313" key="4">
    <source>
        <dbReference type="EMBL" id="CAI9967292.1"/>
    </source>
</evidence>
<dbReference type="AlphaFoldDB" id="A0AA86R728"/>